<dbReference type="PANTHER" id="PTHR43156">
    <property type="entry name" value="STAGE II SPORULATION PROTEIN E-RELATED"/>
    <property type="match status" value="1"/>
</dbReference>
<dbReference type="SMART" id="SM00331">
    <property type="entry name" value="PP2C_SIG"/>
    <property type="match status" value="1"/>
</dbReference>
<evidence type="ECO:0000259" key="2">
    <source>
        <dbReference type="SMART" id="SM00331"/>
    </source>
</evidence>
<dbReference type="SUPFAM" id="SSF55781">
    <property type="entry name" value="GAF domain-like"/>
    <property type="match status" value="2"/>
</dbReference>
<feature type="domain" description="PPM-type phosphatase" evidence="2">
    <location>
        <begin position="331"/>
        <end position="559"/>
    </location>
</feature>
<dbReference type="InterPro" id="IPR029016">
    <property type="entry name" value="GAF-like_dom_sf"/>
</dbReference>
<proteinExistence type="predicted"/>
<dbReference type="Pfam" id="PF01590">
    <property type="entry name" value="GAF"/>
    <property type="match status" value="1"/>
</dbReference>
<protein>
    <submittedName>
        <fullName evidence="3">GAF domain-containing protein</fullName>
    </submittedName>
</protein>
<keyword evidence="4" id="KW-1185">Reference proteome</keyword>
<name>A0A7W7T6I7_9PSEU</name>
<dbReference type="SUPFAM" id="SSF81606">
    <property type="entry name" value="PP2C-like"/>
    <property type="match status" value="1"/>
</dbReference>
<dbReference type="AlphaFoldDB" id="A0A7W7T6I7"/>
<evidence type="ECO:0000313" key="3">
    <source>
        <dbReference type="EMBL" id="MBB4967494.1"/>
    </source>
</evidence>
<dbReference type="EMBL" id="JACHJS010000001">
    <property type="protein sequence ID" value="MBB4967494.1"/>
    <property type="molecule type" value="Genomic_DNA"/>
</dbReference>
<keyword evidence="1" id="KW-0378">Hydrolase</keyword>
<accession>A0A7W7T6I7</accession>
<gene>
    <name evidence="3" type="ORF">F4559_004853</name>
</gene>
<organism evidence="3 4">
    <name type="scientific">Saccharothrix violaceirubra</name>
    <dbReference type="NCBI Taxonomy" id="413306"/>
    <lineage>
        <taxon>Bacteria</taxon>
        <taxon>Bacillati</taxon>
        <taxon>Actinomycetota</taxon>
        <taxon>Actinomycetes</taxon>
        <taxon>Pseudonocardiales</taxon>
        <taxon>Pseudonocardiaceae</taxon>
        <taxon>Saccharothrix</taxon>
    </lineage>
</organism>
<dbReference type="InterPro" id="IPR003018">
    <property type="entry name" value="GAF"/>
</dbReference>
<comment type="caution">
    <text evidence="3">The sequence shown here is derived from an EMBL/GenBank/DDBJ whole genome shotgun (WGS) entry which is preliminary data.</text>
</comment>
<reference evidence="3 4" key="1">
    <citation type="submission" date="2020-08" db="EMBL/GenBank/DDBJ databases">
        <title>Sequencing the genomes of 1000 actinobacteria strains.</title>
        <authorList>
            <person name="Klenk H.-P."/>
        </authorList>
    </citation>
    <scope>NUCLEOTIDE SEQUENCE [LARGE SCALE GENOMIC DNA]</scope>
    <source>
        <strain evidence="3 4">DSM 45084</strain>
    </source>
</reference>
<dbReference type="GO" id="GO:0016791">
    <property type="term" value="F:phosphatase activity"/>
    <property type="evidence" value="ECO:0007669"/>
    <property type="project" value="TreeGrafter"/>
</dbReference>
<dbReference type="Proteomes" id="UP000542674">
    <property type="component" value="Unassembled WGS sequence"/>
</dbReference>
<evidence type="ECO:0000313" key="4">
    <source>
        <dbReference type="Proteomes" id="UP000542674"/>
    </source>
</evidence>
<dbReference type="InterPro" id="IPR052016">
    <property type="entry name" value="Bact_Sigma-Reg"/>
</dbReference>
<dbReference type="Pfam" id="PF07228">
    <property type="entry name" value="SpoIIE"/>
    <property type="match status" value="1"/>
</dbReference>
<evidence type="ECO:0000256" key="1">
    <source>
        <dbReference type="ARBA" id="ARBA00022801"/>
    </source>
</evidence>
<sequence>MVSLIAGHELTLPGLCGVGEPWGSTRRASANRSAVAHQVTTGEPLIVADTTVDLRVRGDALAGSPRVGAYAGFPLTDAEGRVLGSLCVLDHVPRQWSGAELDLLDLLAESCSSVLRARIAAADAKCEQVRSTRAEAALQAALDRSQLLLTASQALSRAEDLAQIRATVTELVSGQLAPVYVGLTLPEGRADLHRIDDPRQAVGPESGAEVYDVGDDAPIASTARRGVLSLYPDPASIAAAFPPAAQRRYAEMGLHAIACAPLRYADDTTGVLLFGWDRPHEVDLVERTVITTLAGYVTHALERADFLQSRVSVARRLQEAMLTRVPEVNGMRLAACYVPAASDDQVGGDWYDVIVPGTQHPGDSAGVVLVVGDITGHDIDAATLMGQVRSMGRQAAWERPAGPPSAVVTALEQACVATGLAATGTMIQAHLLPLADSSREWVLTWANAGHPPPVVRHADGTTTILHGHDMLFGHPHLRDRPVLDHQVRLLPGDTVVFYTDGLIERRGSDIDEGITNLREVLAALRVTDDPRHLVDECVRRLLVPVGRHDDDVVLLAAHIPTGPDRPSRS</sequence>
<dbReference type="InterPro" id="IPR001932">
    <property type="entry name" value="PPM-type_phosphatase-like_dom"/>
</dbReference>
<dbReference type="InterPro" id="IPR036457">
    <property type="entry name" value="PPM-type-like_dom_sf"/>
</dbReference>
<dbReference type="PANTHER" id="PTHR43156:SF2">
    <property type="entry name" value="STAGE II SPORULATION PROTEIN E"/>
    <property type="match status" value="1"/>
</dbReference>
<dbReference type="Gene3D" id="3.60.40.10">
    <property type="entry name" value="PPM-type phosphatase domain"/>
    <property type="match status" value="1"/>
</dbReference>
<dbReference type="Gene3D" id="3.30.450.40">
    <property type="match status" value="2"/>
</dbReference>